<feature type="compositionally biased region" description="Polar residues" evidence="1">
    <location>
        <begin position="144"/>
        <end position="169"/>
    </location>
</feature>
<proteinExistence type="predicted"/>
<accession>A0A235ETQ7</accession>
<dbReference type="Gene3D" id="2.30.31.10">
    <property type="entry name" value="Transcriptional Coactivator Pc4, Chain A"/>
    <property type="match status" value="1"/>
</dbReference>
<evidence type="ECO:0000313" key="3">
    <source>
        <dbReference type="Proteomes" id="UP000215181"/>
    </source>
</evidence>
<dbReference type="Proteomes" id="UP000215181">
    <property type="component" value="Unassembled WGS sequence"/>
</dbReference>
<sequence length="381" mass="41256">MTSPLVLPKTAKEAQEMLRAAGLPELTPALIAEIVSKEGEDFKQALATVAKGNVDRENPSLRYLLQIIGACVPATRAVLERLGLCGVALSALIEISKAEGRTFVQAIRAINGNEMSAEHAHVRQYLTRVVSPHATATPEDHAPTTATQSQRAPHPNAPQSQARTEAPTHQSQPQSRQQAQGQGSVTPFPARERHERGNSSSGQPTTSRTSQASGEAPDRKFTSVHLYAGKAALCFSPDETRKDTSPTVRVEAAKASGPRQYDWGTKVSFQMTVSELPLVFGVLYGLIPKVELTGHGVENEKSMSIEEQGGKFFFSMRVRGGTIYPVPVPAKDAYPIMTMLLEQMQKNAPGLPTAQIIQIAKRVCDMYRSGLNEQQPRVANG</sequence>
<gene>
    <name evidence="2" type="ORF">CGK74_18290</name>
</gene>
<feature type="region of interest" description="Disordered" evidence="1">
    <location>
        <begin position="134"/>
        <end position="218"/>
    </location>
</feature>
<keyword evidence="3" id="KW-1185">Reference proteome</keyword>
<dbReference type="GO" id="GO:0006355">
    <property type="term" value="P:regulation of DNA-templated transcription"/>
    <property type="evidence" value="ECO:0007669"/>
    <property type="project" value="InterPro"/>
</dbReference>
<feature type="compositionally biased region" description="Polar residues" evidence="1">
    <location>
        <begin position="198"/>
        <end position="213"/>
    </location>
</feature>
<dbReference type="GO" id="GO:0003677">
    <property type="term" value="F:DNA binding"/>
    <property type="evidence" value="ECO:0007669"/>
    <property type="project" value="InterPro"/>
</dbReference>
<protein>
    <submittedName>
        <fullName evidence="2">Uncharacterized protein</fullName>
    </submittedName>
</protein>
<name>A0A235ETQ7_9RHOO</name>
<evidence type="ECO:0000256" key="1">
    <source>
        <dbReference type="SAM" id="MobiDB-lite"/>
    </source>
</evidence>
<organism evidence="2 3">
    <name type="scientific">Thauera propionica</name>
    <dbReference type="NCBI Taxonomy" id="2019431"/>
    <lineage>
        <taxon>Bacteria</taxon>
        <taxon>Pseudomonadati</taxon>
        <taxon>Pseudomonadota</taxon>
        <taxon>Betaproteobacteria</taxon>
        <taxon>Rhodocyclales</taxon>
        <taxon>Zoogloeaceae</taxon>
        <taxon>Thauera</taxon>
    </lineage>
</organism>
<comment type="caution">
    <text evidence="2">The sequence shown here is derived from an EMBL/GenBank/DDBJ whole genome shotgun (WGS) entry which is preliminary data.</text>
</comment>
<dbReference type="RefSeq" id="WP_094269797.1">
    <property type="nucleotide sequence ID" value="NZ_NOIH01000041.1"/>
</dbReference>
<dbReference type="OrthoDB" id="5298744at2"/>
<dbReference type="InterPro" id="IPR009044">
    <property type="entry name" value="ssDNA-bd_transcriptional_reg"/>
</dbReference>
<feature type="compositionally biased region" description="Low complexity" evidence="1">
    <location>
        <begin position="170"/>
        <end position="184"/>
    </location>
</feature>
<reference evidence="2 3" key="1">
    <citation type="submission" date="2017-07" db="EMBL/GenBank/DDBJ databases">
        <title>Thauera sp. KNDSS-Mac4 genome sequence and assembly.</title>
        <authorList>
            <person name="Mayilraj S."/>
        </authorList>
    </citation>
    <scope>NUCLEOTIDE SEQUENCE [LARGE SCALE GENOMIC DNA]</scope>
    <source>
        <strain evidence="2 3">KNDSS-Mac4</strain>
    </source>
</reference>
<evidence type="ECO:0000313" key="2">
    <source>
        <dbReference type="EMBL" id="OYD52391.1"/>
    </source>
</evidence>
<dbReference type="AlphaFoldDB" id="A0A235ETQ7"/>
<dbReference type="EMBL" id="NOIH01000041">
    <property type="protein sequence ID" value="OYD52391.1"/>
    <property type="molecule type" value="Genomic_DNA"/>
</dbReference>